<evidence type="ECO:0000313" key="2">
    <source>
        <dbReference type="EMBL" id="GAA0441561.1"/>
    </source>
</evidence>
<dbReference type="EMBL" id="BAAAHB010000001">
    <property type="protein sequence ID" value="GAA0441561.1"/>
    <property type="molecule type" value="Genomic_DNA"/>
</dbReference>
<evidence type="ECO:0000259" key="1">
    <source>
        <dbReference type="PROSITE" id="PS50835"/>
    </source>
</evidence>
<name>A0ABN0ZAL6_9ACTN</name>
<reference evidence="2 3" key="1">
    <citation type="journal article" date="2019" name="Int. J. Syst. Evol. Microbiol.">
        <title>The Global Catalogue of Microorganisms (GCM) 10K type strain sequencing project: providing services to taxonomists for standard genome sequencing and annotation.</title>
        <authorList>
            <consortium name="The Broad Institute Genomics Platform"/>
            <consortium name="The Broad Institute Genome Sequencing Center for Infectious Disease"/>
            <person name="Wu L."/>
            <person name="Ma J."/>
        </authorList>
    </citation>
    <scope>NUCLEOTIDE SEQUENCE [LARGE SCALE GENOMIC DNA]</scope>
    <source>
        <strain evidence="2 3">JCM 10649</strain>
    </source>
</reference>
<evidence type="ECO:0000313" key="3">
    <source>
        <dbReference type="Proteomes" id="UP001499895"/>
    </source>
</evidence>
<dbReference type="Proteomes" id="UP001499895">
    <property type="component" value="Unassembled WGS sequence"/>
</dbReference>
<sequence length="95" mass="10391">MQCSTTGDVLTLEHQELQGRTINLRWSRDCQAAWAELTGGMPGDDALVQNSTGETQHRSIVSGSTTYSPMVNDENLTVRACVTLRSGSQKCTLHH</sequence>
<keyword evidence="3" id="KW-1185">Reference proteome</keyword>
<dbReference type="PROSITE" id="PS50835">
    <property type="entry name" value="IG_LIKE"/>
    <property type="match status" value="1"/>
</dbReference>
<gene>
    <name evidence="2" type="ORF">GCM10009544_00200</name>
</gene>
<dbReference type="InterPro" id="IPR007110">
    <property type="entry name" value="Ig-like_dom"/>
</dbReference>
<dbReference type="InterPro" id="IPR021224">
    <property type="entry name" value="DUF2690"/>
</dbReference>
<feature type="domain" description="Ig-like" evidence="1">
    <location>
        <begin position="1"/>
        <end position="95"/>
    </location>
</feature>
<comment type="caution">
    <text evidence="2">The sequence shown here is derived from an EMBL/GenBank/DDBJ whole genome shotgun (WGS) entry which is preliminary data.</text>
</comment>
<proteinExistence type="predicted"/>
<dbReference type="Pfam" id="PF10901">
    <property type="entry name" value="DUF2690"/>
    <property type="match status" value="1"/>
</dbReference>
<accession>A0ABN0ZAL6</accession>
<organism evidence="2 3">
    <name type="scientific">Streptomyces stramineus</name>
    <dbReference type="NCBI Taxonomy" id="173861"/>
    <lineage>
        <taxon>Bacteria</taxon>
        <taxon>Bacillati</taxon>
        <taxon>Actinomycetota</taxon>
        <taxon>Actinomycetes</taxon>
        <taxon>Kitasatosporales</taxon>
        <taxon>Streptomycetaceae</taxon>
        <taxon>Streptomyces</taxon>
    </lineage>
</organism>
<protein>
    <recommendedName>
        <fullName evidence="1">Ig-like domain-containing protein</fullName>
    </recommendedName>
</protein>